<keyword evidence="3" id="KW-1185">Reference proteome</keyword>
<feature type="transmembrane region" description="Helical" evidence="1">
    <location>
        <begin position="12"/>
        <end position="28"/>
    </location>
</feature>
<sequence>MIETMSSLSPYIIAFLLAIIGIFLKAYLQEKGKLKATISENEKLIFQTERIKSEFNCELESLKKDHQLDITKRKYQYESKKDSYINFFKLIDSFTHDTNIKNTRKLGEVLGIFSNDYINAVTENDLEKQNESVINMSNQILQMTFEGSNELNRIRQETNTIRLIASKKVIEKLNELEIAFHDSIETANKTMRELPILMESKSDNQILLNQNELQLKANLTNLKTQELIELMRYELDEI</sequence>
<dbReference type="EMBL" id="FOVI01000008">
    <property type="protein sequence ID" value="SFN62247.1"/>
    <property type="molecule type" value="Genomic_DNA"/>
</dbReference>
<name>A0A1I5AIJ1_9FLAO</name>
<keyword evidence="1" id="KW-0812">Transmembrane</keyword>
<dbReference type="OrthoDB" id="1264341at2"/>
<gene>
    <name evidence="2" type="ORF">SAMN05421741_10860</name>
</gene>
<evidence type="ECO:0000313" key="2">
    <source>
        <dbReference type="EMBL" id="SFN62247.1"/>
    </source>
</evidence>
<dbReference type="Proteomes" id="UP000199036">
    <property type="component" value="Unassembled WGS sequence"/>
</dbReference>
<evidence type="ECO:0000313" key="3">
    <source>
        <dbReference type="Proteomes" id="UP000199036"/>
    </source>
</evidence>
<reference evidence="3" key="1">
    <citation type="submission" date="2016-10" db="EMBL/GenBank/DDBJ databases">
        <authorList>
            <person name="Varghese N."/>
            <person name="Submissions S."/>
        </authorList>
    </citation>
    <scope>NUCLEOTIDE SEQUENCE [LARGE SCALE GENOMIC DNA]</scope>
    <source>
        <strain evidence="3">DS-12</strain>
    </source>
</reference>
<dbReference type="AlphaFoldDB" id="A0A1I5AIJ1"/>
<accession>A0A1I5AIJ1</accession>
<keyword evidence="1" id="KW-0472">Membrane</keyword>
<protein>
    <submittedName>
        <fullName evidence="2">Uncharacterized protein</fullName>
    </submittedName>
</protein>
<dbReference type="RefSeq" id="WP_091521725.1">
    <property type="nucleotide sequence ID" value="NZ_FOVI01000008.1"/>
</dbReference>
<organism evidence="2 3">
    <name type="scientific">Paenimyroides ummariense</name>
    <dbReference type="NCBI Taxonomy" id="913024"/>
    <lineage>
        <taxon>Bacteria</taxon>
        <taxon>Pseudomonadati</taxon>
        <taxon>Bacteroidota</taxon>
        <taxon>Flavobacteriia</taxon>
        <taxon>Flavobacteriales</taxon>
        <taxon>Flavobacteriaceae</taxon>
        <taxon>Paenimyroides</taxon>
    </lineage>
</organism>
<evidence type="ECO:0000256" key="1">
    <source>
        <dbReference type="SAM" id="Phobius"/>
    </source>
</evidence>
<keyword evidence="1" id="KW-1133">Transmembrane helix</keyword>
<proteinExistence type="predicted"/>